<comment type="caution">
    <text evidence="2">The sequence shown here is derived from an EMBL/GenBank/DDBJ whole genome shotgun (WGS) entry which is preliminary data.</text>
</comment>
<reference evidence="2 3" key="1">
    <citation type="submission" date="2023-04" db="EMBL/GenBank/DDBJ databases">
        <title>Luteimonas endophyticus RD2P54.</title>
        <authorList>
            <person name="Sun J.-Q."/>
        </authorList>
    </citation>
    <scope>NUCLEOTIDE SEQUENCE [LARGE SCALE GENOMIC DNA]</scope>
    <source>
        <strain evidence="2 3">RD2P54</strain>
    </source>
</reference>
<evidence type="ECO:0000313" key="3">
    <source>
        <dbReference type="Proteomes" id="UP001156940"/>
    </source>
</evidence>
<organism evidence="2 3">
    <name type="scientific">Luteimonas endophytica</name>
    <dbReference type="NCBI Taxonomy" id="3042023"/>
    <lineage>
        <taxon>Bacteria</taxon>
        <taxon>Pseudomonadati</taxon>
        <taxon>Pseudomonadota</taxon>
        <taxon>Gammaproteobacteria</taxon>
        <taxon>Lysobacterales</taxon>
        <taxon>Lysobacteraceae</taxon>
        <taxon>Luteimonas</taxon>
    </lineage>
</organism>
<dbReference type="EMBL" id="JARXRM010000043">
    <property type="protein sequence ID" value="MDH5824072.1"/>
    <property type="molecule type" value="Genomic_DNA"/>
</dbReference>
<dbReference type="Proteomes" id="UP001156940">
    <property type="component" value="Unassembled WGS sequence"/>
</dbReference>
<name>A0ABT6JB66_9GAMM</name>
<evidence type="ECO:0000313" key="2">
    <source>
        <dbReference type="EMBL" id="MDH5824072.1"/>
    </source>
</evidence>
<proteinExistence type="predicted"/>
<keyword evidence="3" id="KW-1185">Reference proteome</keyword>
<accession>A0ABT6JB66</accession>
<gene>
    <name evidence="2" type="ORF">QFW77_13900</name>
</gene>
<evidence type="ECO:0000259" key="1">
    <source>
        <dbReference type="Pfam" id="PF18754"/>
    </source>
</evidence>
<dbReference type="Pfam" id="PF18754">
    <property type="entry name" value="Nmad3"/>
    <property type="match status" value="1"/>
</dbReference>
<dbReference type="InterPro" id="IPR041135">
    <property type="entry name" value="Nmad3"/>
</dbReference>
<dbReference type="RefSeq" id="WP_280575368.1">
    <property type="nucleotide sequence ID" value="NZ_JARXRM010000043.1"/>
</dbReference>
<feature type="domain" description="Nucleotide modification associated" evidence="1">
    <location>
        <begin position="3"/>
        <end position="268"/>
    </location>
</feature>
<protein>
    <recommendedName>
        <fullName evidence="1">Nucleotide modification associated domain-containing protein</fullName>
    </recommendedName>
</protein>
<sequence length="288" mass="31610">MRRLILSRKGFDAGYGGMPSPILPDGRLLPLPIPGRHDAFTLADAVGAGEDHARLLAELSRGRITLATQVHLDPDLARPPGRRLPGWRPALGQAGGAQSHLRTQGVGAGDVFLFFGWFREVENGPCGWRFVPRAPDLHVLFGWLEVGAVLPVVLRREACLARYPWIADHPHVANPEHYASPSNTLYVARARSRLAPRRAGGGVFPRYRPELRLTAEGESRSIWTLPSWFHPAPGRAALSYHGRPSRWRITGAGCRLHSVPKGQEFVMDVGGCESEAETWLRNLVAGAC</sequence>